<dbReference type="EMBL" id="OK149171">
    <property type="protein sequence ID" value="UCR75539.1"/>
    <property type="molecule type" value="Genomic_DNA"/>
</dbReference>
<feature type="compositionally biased region" description="Basic and acidic residues" evidence="1">
    <location>
        <begin position="1"/>
        <end position="10"/>
    </location>
</feature>
<gene>
    <name evidence="2" type="ORF">vBAfaPQDWS595_55</name>
</gene>
<sequence>MNNMMRDRKTFQQNIFDSQPSSQDQNRGWSNGNMWKSEKPVFKDRVNLRMYRSLRKEGLSPKQAQETVKLLTGATPNG</sequence>
<feature type="compositionally biased region" description="Polar residues" evidence="1">
    <location>
        <begin position="11"/>
        <end position="34"/>
    </location>
</feature>
<evidence type="ECO:0000313" key="2">
    <source>
        <dbReference type="EMBL" id="UCR75539.1"/>
    </source>
</evidence>
<keyword evidence="3" id="KW-1185">Reference proteome</keyword>
<feature type="region of interest" description="Disordered" evidence="1">
    <location>
        <begin position="1"/>
        <end position="37"/>
    </location>
</feature>
<dbReference type="Proteomes" id="UP000827952">
    <property type="component" value="Segment"/>
</dbReference>
<proteinExistence type="predicted"/>
<feature type="region of interest" description="Disordered" evidence="1">
    <location>
        <begin position="57"/>
        <end position="78"/>
    </location>
</feature>
<accession>A0AAE9BZY4</accession>
<evidence type="ECO:0000313" key="3">
    <source>
        <dbReference type="Proteomes" id="UP000827952"/>
    </source>
</evidence>
<evidence type="ECO:0000256" key="1">
    <source>
        <dbReference type="SAM" id="MobiDB-lite"/>
    </source>
</evidence>
<reference evidence="2" key="1">
    <citation type="submission" date="2021-09" db="EMBL/GenBank/DDBJ databases">
        <title>Complete genome analysis of a novel Alcaligenes phage vB_Af_QDWS595.</title>
        <authorList>
            <person name="Jing Y."/>
            <person name="Wang J."/>
        </authorList>
    </citation>
    <scope>NUCLEOTIDE SEQUENCE</scope>
</reference>
<name>A0AAE9BZY4_9CAUD</name>
<protein>
    <submittedName>
        <fullName evidence="2">Uncharacterized protein</fullName>
    </submittedName>
</protein>
<organism evidence="2 3">
    <name type="scientific">Alcaligenes phage vB_Af_QDWS595</name>
    <dbReference type="NCBI Taxonomy" id="2877946"/>
    <lineage>
        <taxon>Viruses</taxon>
        <taxon>Duplodnaviria</taxon>
        <taxon>Heunggongvirae</taxon>
        <taxon>Uroviricota</taxon>
        <taxon>Caudoviricetes</taxon>
        <taxon>Schitoviridae</taxon>
        <taxon>Petruschkyvirus</taxon>
        <taxon>Petruschkyvirus QDWS595</taxon>
    </lineage>
</organism>